<keyword evidence="4" id="KW-0812">Transmembrane</keyword>
<dbReference type="InterPro" id="IPR004263">
    <property type="entry name" value="Exostosin"/>
</dbReference>
<dbReference type="GO" id="GO:0000139">
    <property type="term" value="C:Golgi membrane"/>
    <property type="evidence" value="ECO:0007669"/>
    <property type="project" value="UniProtKB-SubCell"/>
</dbReference>
<comment type="caution">
    <text evidence="7">The sequence shown here is derived from an EMBL/GenBank/DDBJ whole genome shotgun (WGS) entry which is preliminary data.</text>
</comment>
<evidence type="ECO:0000256" key="3">
    <source>
        <dbReference type="ARBA" id="ARBA00022676"/>
    </source>
</evidence>
<gene>
    <name evidence="7" type="ORF">Cgig2_030923</name>
</gene>
<sequence>MIVSSLENECILTFVLHFGLHAKVNGQLTVIEEGLARARAAIRKATQSQNCTSFEKQSFIPRGVIYKNPYAFYQSHIEMQKRFKIWTYKEGEPPLFHHGPLNDIYSIEGQMIMELNGWGGTKTHFSARHPDEAHAFFIPVSIVAIIRYVYRPYTNYSRERLQNIVADYVRVVSERYPYWNRSSGADHFLVSCHDWAPDVSAAHPNLFKHFIRVLCNANVSEGFRPSRDVSLPEIFLPFGKLGTPIINQSPRARRILAFFAGGPHGEVREMLFRYWKDKDESVRVHGYLPSGQNYTVLMGQSKYCLCPSGWEVASPRLVESIYTGCVPVIIADNYTLPFSDVLDWSKFSVHIPVARIPEIKSILKGISIRRYLMLQKRVVQVRPHFVINRPAKPFDVVHMILHSIWLRRLNIKLSKDML</sequence>
<keyword evidence="5" id="KW-0333">Golgi apparatus</keyword>
<dbReference type="PANTHER" id="PTHR11062:SF365">
    <property type="entry name" value="EXOSTOSIN GT47 DOMAIN-CONTAINING PROTEIN"/>
    <property type="match status" value="1"/>
</dbReference>
<dbReference type="InterPro" id="IPR040911">
    <property type="entry name" value="Exostosin_GT47"/>
</dbReference>
<evidence type="ECO:0000256" key="2">
    <source>
        <dbReference type="ARBA" id="ARBA00010271"/>
    </source>
</evidence>
<protein>
    <recommendedName>
        <fullName evidence="6">Exostosin GT47 domain-containing protein</fullName>
    </recommendedName>
</protein>
<comment type="similarity">
    <text evidence="2">Belongs to the glycosyltransferase 47 family.</text>
</comment>
<evidence type="ECO:0000313" key="8">
    <source>
        <dbReference type="Proteomes" id="UP001153076"/>
    </source>
</evidence>
<evidence type="ECO:0000259" key="6">
    <source>
        <dbReference type="Pfam" id="PF03016"/>
    </source>
</evidence>
<keyword evidence="4" id="KW-0735">Signal-anchor</keyword>
<dbReference type="EMBL" id="JAKOGI010000108">
    <property type="protein sequence ID" value="KAJ8444066.1"/>
    <property type="molecule type" value="Genomic_DNA"/>
</dbReference>
<organism evidence="7 8">
    <name type="scientific">Carnegiea gigantea</name>
    <dbReference type="NCBI Taxonomy" id="171969"/>
    <lineage>
        <taxon>Eukaryota</taxon>
        <taxon>Viridiplantae</taxon>
        <taxon>Streptophyta</taxon>
        <taxon>Embryophyta</taxon>
        <taxon>Tracheophyta</taxon>
        <taxon>Spermatophyta</taxon>
        <taxon>Magnoliopsida</taxon>
        <taxon>eudicotyledons</taxon>
        <taxon>Gunneridae</taxon>
        <taxon>Pentapetalae</taxon>
        <taxon>Caryophyllales</taxon>
        <taxon>Cactineae</taxon>
        <taxon>Cactaceae</taxon>
        <taxon>Cactoideae</taxon>
        <taxon>Echinocereeae</taxon>
        <taxon>Carnegiea</taxon>
    </lineage>
</organism>
<keyword evidence="3" id="KW-0808">Transferase</keyword>
<dbReference type="Pfam" id="PF03016">
    <property type="entry name" value="Exostosin_GT47"/>
    <property type="match status" value="1"/>
</dbReference>
<dbReference type="OrthoDB" id="1924787at2759"/>
<evidence type="ECO:0000256" key="1">
    <source>
        <dbReference type="ARBA" id="ARBA00004323"/>
    </source>
</evidence>
<name>A0A9Q1KJP7_9CARY</name>
<comment type="subcellular location">
    <subcellularLocation>
        <location evidence="1">Golgi apparatus membrane</location>
        <topology evidence="1">Single-pass type II membrane protein</topology>
    </subcellularLocation>
</comment>
<evidence type="ECO:0000313" key="7">
    <source>
        <dbReference type="EMBL" id="KAJ8444066.1"/>
    </source>
</evidence>
<dbReference type="Proteomes" id="UP001153076">
    <property type="component" value="Unassembled WGS sequence"/>
</dbReference>
<reference evidence="7" key="1">
    <citation type="submission" date="2022-04" db="EMBL/GenBank/DDBJ databases">
        <title>Carnegiea gigantea Genome sequencing and assembly v2.</title>
        <authorList>
            <person name="Copetti D."/>
            <person name="Sanderson M.J."/>
            <person name="Burquez A."/>
            <person name="Wojciechowski M.F."/>
        </authorList>
    </citation>
    <scope>NUCLEOTIDE SEQUENCE</scope>
    <source>
        <strain evidence="7">SGP5-SGP5p</strain>
        <tissue evidence="7">Aerial part</tissue>
    </source>
</reference>
<accession>A0A9Q1KJP7</accession>
<dbReference type="AlphaFoldDB" id="A0A9Q1KJP7"/>
<feature type="domain" description="Exostosin GT47" evidence="6">
    <location>
        <begin position="79"/>
        <end position="364"/>
    </location>
</feature>
<proteinExistence type="inferred from homology"/>
<keyword evidence="3" id="KW-0328">Glycosyltransferase</keyword>
<evidence type="ECO:0000256" key="4">
    <source>
        <dbReference type="ARBA" id="ARBA00022968"/>
    </source>
</evidence>
<evidence type="ECO:0000256" key="5">
    <source>
        <dbReference type="ARBA" id="ARBA00023034"/>
    </source>
</evidence>
<dbReference type="PANTHER" id="PTHR11062">
    <property type="entry name" value="EXOSTOSIN HEPARAN SULFATE GLYCOSYLTRANSFERASE -RELATED"/>
    <property type="match status" value="1"/>
</dbReference>
<keyword evidence="8" id="KW-1185">Reference proteome</keyword>
<dbReference type="GO" id="GO:0016757">
    <property type="term" value="F:glycosyltransferase activity"/>
    <property type="evidence" value="ECO:0007669"/>
    <property type="project" value="UniProtKB-KW"/>
</dbReference>